<evidence type="ECO:0000313" key="16">
    <source>
        <dbReference type="Proteomes" id="UP000248066"/>
    </source>
</evidence>
<dbReference type="NCBIfam" id="TIGR01992">
    <property type="entry name" value="PTS-IIBC-Tre"/>
    <property type="match status" value="1"/>
</dbReference>
<dbReference type="InterPro" id="IPR011296">
    <property type="entry name" value="PTS_IIBC_treh"/>
</dbReference>
<evidence type="ECO:0000256" key="4">
    <source>
        <dbReference type="ARBA" id="ARBA00022597"/>
    </source>
</evidence>
<dbReference type="NCBIfam" id="NF008236">
    <property type="entry name" value="PRK11007.1"/>
    <property type="match status" value="1"/>
</dbReference>
<keyword evidence="6" id="KW-0598">Phosphotransferase system</keyword>
<keyword evidence="5" id="KW-0808">Transferase</keyword>
<dbReference type="InterPro" id="IPR036878">
    <property type="entry name" value="Glu_permease_IIB"/>
</dbReference>
<evidence type="ECO:0000256" key="10">
    <source>
        <dbReference type="ARBA" id="ARBA00023136"/>
    </source>
</evidence>
<sequence length="473" mass="50652">MAQYEKQVKEILEAIGGEENIEKATHCVTRLRMALKDESKVDSEKLESIDIVKGSFSTNGQFQIIIGQGTVDKVYKELVAMTGIGESTKDDVKESSAKNQNWLQRGVKMLADIFIPILPAIVTAGLLLGINNILTGEDIFFDGSSVVAEYPQWAGLAEMINIIASAAFVFLPALIGWSAVKRFGGSELLGIVLGLFLVHPDLLNAWAYAEAQEAGEVPTWNLFGLQIEAIGYQGQVLPVLVSAWVLAKIDIYLRKRIPDSIQMLVVAPVALLVTGFLAFIIIGPITFAIANAITGGFVWMFSTLPAIGGLVYGAVYAPLVITGMHHAFLAVDLQLVGTGNGTFLWPILVMSNIAQGSAALAIYFASRNENLRGLSATSSVSAYLGVTEPALFGVNLRFKFPFICAIIGASTAGMFITINGVLANSIGVGGLPGIFSIIPGYWTSFAIGMAIAIIIPFALTYLYAKLASDEFKK</sequence>
<dbReference type="InterPro" id="IPR018113">
    <property type="entry name" value="PTrfase_EIIB_Cys"/>
</dbReference>
<feature type="transmembrane region" description="Helical" evidence="12">
    <location>
        <begin position="188"/>
        <end position="209"/>
    </location>
</feature>
<evidence type="ECO:0000256" key="2">
    <source>
        <dbReference type="ARBA" id="ARBA00022448"/>
    </source>
</evidence>
<proteinExistence type="predicted"/>
<evidence type="ECO:0000256" key="6">
    <source>
        <dbReference type="ARBA" id="ARBA00022683"/>
    </source>
</evidence>
<dbReference type="PANTHER" id="PTHR30175">
    <property type="entry name" value="PHOSPHOTRANSFERASE SYSTEM TRANSPORT PROTEIN"/>
    <property type="match status" value="1"/>
</dbReference>
<name>A0A2W0HYM8_9BACI</name>
<dbReference type="InterPro" id="IPR050558">
    <property type="entry name" value="PTS_Sugar-Specific_Components"/>
</dbReference>
<dbReference type="PROSITE" id="PS51098">
    <property type="entry name" value="PTS_EIIB_TYPE_1"/>
    <property type="match status" value="1"/>
</dbReference>
<feature type="domain" description="PTS EIIC type-1" evidence="14">
    <location>
        <begin position="108"/>
        <end position="473"/>
    </location>
</feature>
<feature type="domain" description="PTS EIIB type-1" evidence="13">
    <location>
        <begin position="5"/>
        <end position="88"/>
    </location>
</feature>
<evidence type="ECO:0000256" key="12">
    <source>
        <dbReference type="SAM" id="Phobius"/>
    </source>
</evidence>
<keyword evidence="7 12" id="KW-0812">Transmembrane</keyword>
<dbReference type="InterPro" id="IPR003352">
    <property type="entry name" value="PTS_EIIC"/>
</dbReference>
<comment type="subcellular location">
    <subcellularLocation>
        <location evidence="1">Cell membrane</location>
        <topology evidence="1">Multi-pass membrane protein</topology>
    </subcellularLocation>
</comment>
<feature type="transmembrane region" description="Helical" evidence="12">
    <location>
        <begin position="229"/>
        <end position="249"/>
    </location>
</feature>
<dbReference type="GO" id="GO:0009401">
    <property type="term" value="P:phosphoenolpyruvate-dependent sugar phosphotransferase system"/>
    <property type="evidence" value="ECO:0007669"/>
    <property type="project" value="UniProtKB-KW"/>
</dbReference>
<feature type="active site" description="Phosphocysteine intermediate; for EIIB activity" evidence="11">
    <location>
        <position position="27"/>
    </location>
</feature>
<feature type="transmembrane region" description="Helical" evidence="12">
    <location>
        <begin position="343"/>
        <end position="365"/>
    </location>
</feature>
<dbReference type="GO" id="GO:0015574">
    <property type="term" value="F:trehalose transmembrane transporter activity"/>
    <property type="evidence" value="ECO:0007669"/>
    <property type="project" value="InterPro"/>
</dbReference>
<comment type="caution">
    <text evidence="15">The sequence shown here is derived from an EMBL/GenBank/DDBJ whole genome shotgun (WGS) entry which is preliminary data.</text>
</comment>
<dbReference type="EMBL" id="PDOF01000001">
    <property type="protein sequence ID" value="PYZ98898.1"/>
    <property type="molecule type" value="Genomic_DNA"/>
</dbReference>
<evidence type="ECO:0000256" key="5">
    <source>
        <dbReference type="ARBA" id="ARBA00022679"/>
    </source>
</evidence>
<dbReference type="RefSeq" id="WP_110519166.1">
    <property type="nucleotide sequence ID" value="NZ_PDOF01000001.1"/>
</dbReference>
<dbReference type="Gene3D" id="3.30.1360.60">
    <property type="entry name" value="Glucose permease domain IIB"/>
    <property type="match status" value="1"/>
</dbReference>
<dbReference type="AlphaFoldDB" id="A0A2W0HYM8"/>
<dbReference type="GO" id="GO:0008982">
    <property type="term" value="F:protein-N(PI)-phosphohistidine-sugar phosphotransferase activity"/>
    <property type="evidence" value="ECO:0007669"/>
    <property type="project" value="InterPro"/>
</dbReference>
<feature type="transmembrane region" description="Helical" evidence="12">
    <location>
        <begin position="261"/>
        <end position="282"/>
    </location>
</feature>
<feature type="transmembrane region" description="Helical" evidence="12">
    <location>
        <begin position="113"/>
        <end position="134"/>
    </location>
</feature>
<dbReference type="FunFam" id="3.30.1360.60:FF:000001">
    <property type="entry name" value="PTS system glucose-specific IIBC component PtsG"/>
    <property type="match status" value="1"/>
</dbReference>
<keyword evidence="10 12" id="KW-0472">Membrane</keyword>
<evidence type="ECO:0000256" key="9">
    <source>
        <dbReference type="ARBA" id="ARBA00022989"/>
    </source>
</evidence>
<evidence type="ECO:0000259" key="14">
    <source>
        <dbReference type="PROSITE" id="PS51103"/>
    </source>
</evidence>
<keyword evidence="16" id="KW-1185">Reference proteome</keyword>
<dbReference type="GO" id="GO:0016301">
    <property type="term" value="F:kinase activity"/>
    <property type="evidence" value="ECO:0007669"/>
    <property type="project" value="UniProtKB-KW"/>
</dbReference>
<dbReference type="Pfam" id="PF02378">
    <property type="entry name" value="PTS_EIIC"/>
    <property type="match status" value="1"/>
</dbReference>
<dbReference type="SUPFAM" id="SSF55604">
    <property type="entry name" value="Glucose permease domain IIB"/>
    <property type="match status" value="1"/>
</dbReference>
<accession>A0A2W0HYM8</accession>
<dbReference type="Proteomes" id="UP000248066">
    <property type="component" value="Unassembled WGS sequence"/>
</dbReference>
<dbReference type="Pfam" id="PF00367">
    <property type="entry name" value="PTS_EIIB"/>
    <property type="match status" value="1"/>
</dbReference>
<evidence type="ECO:0000256" key="11">
    <source>
        <dbReference type="PROSITE-ProRule" id="PRU00421"/>
    </source>
</evidence>
<protein>
    <submittedName>
        <fullName evidence="15">PTS trehalose transporter subunit IIBC</fullName>
    </submittedName>
</protein>
<reference evidence="15 16" key="1">
    <citation type="submission" date="2017-10" db="EMBL/GenBank/DDBJ databases">
        <title>Bacillus sp. nov., a halophilic bacterium isolated from a Yangshapao Lake.</title>
        <authorList>
            <person name="Wang H."/>
        </authorList>
    </citation>
    <scope>NUCLEOTIDE SEQUENCE [LARGE SCALE GENOMIC DNA]</scope>
    <source>
        <strain evidence="15 16">YSP-3</strain>
    </source>
</reference>
<evidence type="ECO:0000259" key="13">
    <source>
        <dbReference type="PROSITE" id="PS51098"/>
    </source>
</evidence>
<dbReference type="InterPro" id="IPR001996">
    <property type="entry name" value="PTS_IIB_1"/>
</dbReference>
<evidence type="ECO:0000313" key="15">
    <source>
        <dbReference type="EMBL" id="PYZ98898.1"/>
    </source>
</evidence>
<evidence type="ECO:0000256" key="7">
    <source>
        <dbReference type="ARBA" id="ARBA00022692"/>
    </source>
</evidence>
<dbReference type="PROSITE" id="PS01035">
    <property type="entry name" value="PTS_EIIB_TYPE_1_CYS"/>
    <property type="match status" value="1"/>
</dbReference>
<dbReference type="GO" id="GO:0090589">
    <property type="term" value="F:protein-phosphocysteine-trehalose phosphotransferase system transporter activity"/>
    <property type="evidence" value="ECO:0007669"/>
    <property type="project" value="TreeGrafter"/>
</dbReference>
<dbReference type="PROSITE" id="PS51103">
    <property type="entry name" value="PTS_EIIC_TYPE_1"/>
    <property type="match status" value="1"/>
</dbReference>
<keyword evidence="2" id="KW-0813">Transport</keyword>
<organism evidence="15 16">
    <name type="scientific">Alteribacter lacisalsi</name>
    <dbReference type="NCBI Taxonomy" id="2045244"/>
    <lineage>
        <taxon>Bacteria</taxon>
        <taxon>Bacillati</taxon>
        <taxon>Bacillota</taxon>
        <taxon>Bacilli</taxon>
        <taxon>Bacillales</taxon>
        <taxon>Bacillaceae</taxon>
        <taxon>Alteribacter</taxon>
    </lineage>
</organism>
<dbReference type="PANTHER" id="PTHR30175:SF4">
    <property type="entry name" value="PTS SYSTEM TREHALOSE-SPECIFIC EIIBC COMPONENT"/>
    <property type="match status" value="1"/>
</dbReference>
<dbReference type="CDD" id="cd00212">
    <property type="entry name" value="PTS_IIB_glc"/>
    <property type="match status" value="1"/>
</dbReference>
<evidence type="ECO:0000256" key="3">
    <source>
        <dbReference type="ARBA" id="ARBA00022475"/>
    </source>
</evidence>
<dbReference type="GO" id="GO:0005886">
    <property type="term" value="C:plasma membrane"/>
    <property type="evidence" value="ECO:0007669"/>
    <property type="project" value="UniProtKB-SubCell"/>
</dbReference>
<keyword evidence="8" id="KW-0418">Kinase</keyword>
<feature type="transmembrane region" description="Helical" evidence="12">
    <location>
        <begin position="400"/>
        <end position="422"/>
    </location>
</feature>
<feature type="transmembrane region" description="Helical" evidence="12">
    <location>
        <begin position="442"/>
        <end position="464"/>
    </location>
</feature>
<dbReference type="NCBIfam" id="TIGR00826">
    <property type="entry name" value="EIIB_glc"/>
    <property type="match status" value="1"/>
</dbReference>
<feature type="transmembrane region" description="Helical" evidence="12">
    <location>
        <begin position="154"/>
        <end position="176"/>
    </location>
</feature>
<keyword evidence="3" id="KW-1003">Cell membrane</keyword>
<keyword evidence="9 12" id="KW-1133">Transmembrane helix</keyword>
<evidence type="ECO:0000256" key="8">
    <source>
        <dbReference type="ARBA" id="ARBA00022777"/>
    </source>
</evidence>
<dbReference type="OrthoDB" id="9769191at2"/>
<gene>
    <name evidence="15" type="ORF">CR205_10100</name>
</gene>
<evidence type="ECO:0000256" key="1">
    <source>
        <dbReference type="ARBA" id="ARBA00004651"/>
    </source>
</evidence>
<keyword evidence="4" id="KW-0762">Sugar transport</keyword>
<dbReference type="InterPro" id="IPR013013">
    <property type="entry name" value="PTS_EIIC_1"/>
</dbReference>